<reference evidence="2" key="1">
    <citation type="submission" date="2021-03" db="EMBL/GenBank/DDBJ databases">
        <authorList>
            <person name="Tran Van P."/>
        </authorList>
    </citation>
    <scope>NUCLEOTIDE SEQUENCE</scope>
</reference>
<name>A0ABN7PE12_TIMPD</name>
<comment type="caution">
    <text evidence="2">The sequence shown here is derived from an EMBL/GenBank/DDBJ whole genome shotgun (WGS) entry which is preliminary data.</text>
</comment>
<feature type="region of interest" description="Disordered" evidence="1">
    <location>
        <begin position="1"/>
        <end position="46"/>
    </location>
</feature>
<dbReference type="EMBL" id="CAJPIN010042184">
    <property type="protein sequence ID" value="CAG2065342.1"/>
    <property type="molecule type" value="Genomic_DNA"/>
</dbReference>
<accession>A0ABN7PE12</accession>
<dbReference type="Proteomes" id="UP001153148">
    <property type="component" value="Unassembled WGS sequence"/>
</dbReference>
<keyword evidence="3" id="KW-1185">Reference proteome</keyword>
<evidence type="ECO:0000313" key="3">
    <source>
        <dbReference type="Proteomes" id="UP001153148"/>
    </source>
</evidence>
<evidence type="ECO:0000313" key="2">
    <source>
        <dbReference type="EMBL" id="CAG2065342.1"/>
    </source>
</evidence>
<sequence length="96" mass="10479">MSDEDTTAGTSEEAEQIAGDPITGPVVTGDPSKSLKSDVKPNAAAEEIHEEKLETIEEESFEIKDNEEVEQIKEEEEFEDLCDNIVTVGKCSVALH</sequence>
<proteinExistence type="predicted"/>
<feature type="non-terminal residue" evidence="2">
    <location>
        <position position="96"/>
    </location>
</feature>
<evidence type="ECO:0000256" key="1">
    <source>
        <dbReference type="SAM" id="MobiDB-lite"/>
    </source>
</evidence>
<protein>
    <submittedName>
        <fullName evidence="2">Uncharacterized protein</fullName>
    </submittedName>
</protein>
<organism evidence="2 3">
    <name type="scientific">Timema podura</name>
    <name type="common">Walking stick</name>
    <dbReference type="NCBI Taxonomy" id="61482"/>
    <lineage>
        <taxon>Eukaryota</taxon>
        <taxon>Metazoa</taxon>
        <taxon>Ecdysozoa</taxon>
        <taxon>Arthropoda</taxon>
        <taxon>Hexapoda</taxon>
        <taxon>Insecta</taxon>
        <taxon>Pterygota</taxon>
        <taxon>Neoptera</taxon>
        <taxon>Polyneoptera</taxon>
        <taxon>Phasmatodea</taxon>
        <taxon>Timematodea</taxon>
        <taxon>Timematoidea</taxon>
        <taxon>Timematidae</taxon>
        <taxon>Timema</taxon>
    </lineage>
</organism>
<gene>
    <name evidence="2" type="ORF">TPAB3V08_LOCUS12286</name>
</gene>